<comment type="caution">
    <text evidence="1">The sequence shown here is derived from an EMBL/GenBank/DDBJ whole genome shotgun (WGS) entry which is preliminary data.</text>
</comment>
<sequence>MEASFILLGIGLAIIALRMYMRITIFGWRGLMVDDYLMLLVVAPYSAVTVLVYLSIVECNGLANDRMTPEERGSLIPGSEEWLSRTLGAKLVVWSRLSYLLTLWLTKAAMLAFYQRLTDRFGAYRWRIRVGFLLLGTTWLVNFLFVMLDCRPFSSNWQIQPDPGPHCYRSSESYKLFVLLSFNVATSLYVLAVPLPILWWADTKFWKKLGLVLLISGNGFVITIACLRAFFLTTTQRSGPAQADKWALNVCFVAVATTNLPLFFPIISRWIIALTAHSTNRQLRTISIRNCSLTITTRNGPGRRRTDSGVGLENELKLEVERVPQTEKPEIC</sequence>
<protein>
    <submittedName>
        <fullName evidence="1">Uncharacterized protein</fullName>
    </submittedName>
</protein>
<organism evidence="1 2">
    <name type="scientific">Hypoxylon rubiginosum</name>
    <dbReference type="NCBI Taxonomy" id="110542"/>
    <lineage>
        <taxon>Eukaryota</taxon>
        <taxon>Fungi</taxon>
        <taxon>Dikarya</taxon>
        <taxon>Ascomycota</taxon>
        <taxon>Pezizomycotina</taxon>
        <taxon>Sordariomycetes</taxon>
        <taxon>Xylariomycetidae</taxon>
        <taxon>Xylariales</taxon>
        <taxon>Hypoxylaceae</taxon>
        <taxon>Hypoxylon</taxon>
    </lineage>
</organism>
<keyword evidence="2" id="KW-1185">Reference proteome</keyword>
<evidence type="ECO:0000313" key="1">
    <source>
        <dbReference type="EMBL" id="KAI6091284.1"/>
    </source>
</evidence>
<dbReference type="Proteomes" id="UP001497680">
    <property type="component" value="Unassembled WGS sequence"/>
</dbReference>
<evidence type="ECO:0000313" key="2">
    <source>
        <dbReference type="Proteomes" id="UP001497680"/>
    </source>
</evidence>
<name>A0ACC0DET5_9PEZI</name>
<dbReference type="EMBL" id="MU394287">
    <property type="protein sequence ID" value="KAI6091284.1"/>
    <property type="molecule type" value="Genomic_DNA"/>
</dbReference>
<accession>A0ACC0DET5</accession>
<proteinExistence type="predicted"/>
<gene>
    <name evidence="1" type="ORF">F4821DRAFT_281210</name>
</gene>
<reference evidence="1 2" key="1">
    <citation type="journal article" date="2022" name="New Phytol.">
        <title>Ecological generalism drives hyperdiversity of secondary metabolite gene clusters in xylarialean endophytes.</title>
        <authorList>
            <person name="Franco M.E.E."/>
            <person name="Wisecaver J.H."/>
            <person name="Arnold A.E."/>
            <person name="Ju Y.M."/>
            <person name="Slot J.C."/>
            <person name="Ahrendt S."/>
            <person name="Moore L.P."/>
            <person name="Eastman K.E."/>
            <person name="Scott K."/>
            <person name="Konkel Z."/>
            <person name="Mondo S.J."/>
            <person name="Kuo A."/>
            <person name="Hayes R.D."/>
            <person name="Haridas S."/>
            <person name="Andreopoulos B."/>
            <person name="Riley R."/>
            <person name="LaButti K."/>
            <person name="Pangilinan J."/>
            <person name="Lipzen A."/>
            <person name="Amirebrahimi M."/>
            <person name="Yan J."/>
            <person name="Adam C."/>
            <person name="Keymanesh K."/>
            <person name="Ng V."/>
            <person name="Louie K."/>
            <person name="Northen T."/>
            <person name="Drula E."/>
            <person name="Henrissat B."/>
            <person name="Hsieh H.M."/>
            <person name="Youens-Clark K."/>
            <person name="Lutzoni F."/>
            <person name="Miadlikowska J."/>
            <person name="Eastwood D.C."/>
            <person name="Hamelin R.C."/>
            <person name="Grigoriev I.V."/>
            <person name="U'Ren J.M."/>
        </authorList>
    </citation>
    <scope>NUCLEOTIDE SEQUENCE [LARGE SCALE GENOMIC DNA]</scope>
    <source>
        <strain evidence="1 2">ER1909</strain>
    </source>
</reference>